<evidence type="ECO:0000313" key="1">
    <source>
        <dbReference type="EMBL" id="GAH84504.1"/>
    </source>
</evidence>
<gene>
    <name evidence="1" type="ORF">S03H2_57859</name>
</gene>
<proteinExistence type="predicted"/>
<evidence type="ECO:0008006" key="2">
    <source>
        <dbReference type="Google" id="ProtNLM"/>
    </source>
</evidence>
<name>X1K2M6_9ZZZZ</name>
<protein>
    <recommendedName>
        <fullName evidence="2">DUF2283 domain-containing protein</fullName>
    </recommendedName>
</protein>
<comment type="caution">
    <text evidence="1">The sequence shown here is derived from an EMBL/GenBank/DDBJ whole genome shotgun (WGS) entry which is preliminary data.</text>
</comment>
<reference evidence="1" key="1">
    <citation type="journal article" date="2014" name="Front. Microbiol.">
        <title>High frequency of phylogenetically diverse reductive dehalogenase-homologous genes in deep subseafloor sedimentary metagenomes.</title>
        <authorList>
            <person name="Kawai M."/>
            <person name="Futagami T."/>
            <person name="Toyoda A."/>
            <person name="Takaki Y."/>
            <person name="Nishi S."/>
            <person name="Hori S."/>
            <person name="Arai W."/>
            <person name="Tsubouchi T."/>
            <person name="Morono Y."/>
            <person name="Uchiyama I."/>
            <person name="Ito T."/>
            <person name="Fujiyama A."/>
            <person name="Inagaki F."/>
            <person name="Takami H."/>
        </authorList>
    </citation>
    <scope>NUCLEOTIDE SEQUENCE</scope>
    <source>
        <strain evidence="1">Expedition CK06-06</strain>
    </source>
</reference>
<dbReference type="AlphaFoldDB" id="X1K2M6"/>
<dbReference type="EMBL" id="BARU01037101">
    <property type="protein sequence ID" value="GAH84504.1"/>
    <property type="molecule type" value="Genomic_DNA"/>
</dbReference>
<sequence length="114" mass="13115">MAKIIPKVDYDEHGDVLYVTFGTGEASYCEEIDDFLLLELGMFSNLPTGFQLIGFKEKIKQVGIKNARIKIEGEIKVRIRKQGEPNRIKKVISDQEKTVRKAFRELTEEQLIKV</sequence>
<accession>X1K2M6</accession>
<organism evidence="1">
    <name type="scientific">marine sediment metagenome</name>
    <dbReference type="NCBI Taxonomy" id="412755"/>
    <lineage>
        <taxon>unclassified sequences</taxon>
        <taxon>metagenomes</taxon>
        <taxon>ecological metagenomes</taxon>
    </lineage>
</organism>